<organism evidence="1 2">
    <name type="scientific">Brassica cretica</name>
    <name type="common">Mustard</name>
    <dbReference type="NCBI Taxonomy" id="69181"/>
    <lineage>
        <taxon>Eukaryota</taxon>
        <taxon>Viridiplantae</taxon>
        <taxon>Streptophyta</taxon>
        <taxon>Embryophyta</taxon>
        <taxon>Tracheophyta</taxon>
        <taxon>Spermatophyta</taxon>
        <taxon>Magnoliopsida</taxon>
        <taxon>eudicotyledons</taxon>
        <taxon>Gunneridae</taxon>
        <taxon>Pentapetalae</taxon>
        <taxon>rosids</taxon>
        <taxon>malvids</taxon>
        <taxon>Brassicales</taxon>
        <taxon>Brassicaceae</taxon>
        <taxon>Brassiceae</taxon>
        <taxon>Brassica</taxon>
    </lineage>
</organism>
<gene>
    <name evidence="1" type="ORF">F2Q68_00024296</name>
</gene>
<evidence type="ECO:0008006" key="3">
    <source>
        <dbReference type="Google" id="ProtNLM"/>
    </source>
</evidence>
<name>A0A8S9I8J4_BRACR</name>
<evidence type="ECO:0000313" key="1">
    <source>
        <dbReference type="EMBL" id="KAF2566074.1"/>
    </source>
</evidence>
<dbReference type="AlphaFoldDB" id="A0A8S9I8J4"/>
<comment type="caution">
    <text evidence="1">The sequence shown here is derived from an EMBL/GenBank/DDBJ whole genome shotgun (WGS) entry which is preliminary data.</text>
</comment>
<protein>
    <recommendedName>
        <fullName evidence="3">Kinesin motor domain-containing protein</fullName>
    </recommendedName>
</protein>
<reference evidence="1" key="1">
    <citation type="submission" date="2019-12" db="EMBL/GenBank/DDBJ databases">
        <title>Genome sequencing and annotation of Brassica cretica.</title>
        <authorList>
            <person name="Studholme D.J."/>
            <person name="Sarris P.F."/>
        </authorList>
    </citation>
    <scope>NUCLEOTIDE SEQUENCE</scope>
    <source>
        <strain evidence="1">PFS-001/15</strain>
        <tissue evidence="1">Leaf</tissue>
    </source>
</reference>
<evidence type="ECO:0000313" key="2">
    <source>
        <dbReference type="Proteomes" id="UP000712281"/>
    </source>
</evidence>
<dbReference type="Proteomes" id="UP000712281">
    <property type="component" value="Unassembled WGS sequence"/>
</dbReference>
<proteinExistence type="predicted"/>
<accession>A0A8S9I8J4</accession>
<sequence>MIHHQKIERSGVESRIIIATNIKPKFASNLLSYQQIPVSSQLDGPSVFNPSKSQVKKERMNAVSKIRFVFMKPNLRSDTYGLACVEKHKFVFYDMLDGEVSKDEVSRDILRLMHYTYRNQGFQLFLSFFEIHGGKRYDLLKERKSVEKRVVILFWLLCT</sequence>
<dbReference type="EMBL" id="QGKW02001911">
    <property type="protein sequence ID" value="KAF2566074.1"/>
    <property type="molecule type" value="Genomic_DNA"/>
</dbReference>